<sequence>MGTPTIGGQTTGAVTENSGIIISGNLDDVGLLAGNNDDTWSISSSATYGTATINPTTGVWSYDLNDSHPVVHALDPGDTLTDVFTVYMLDADGQSDTQNITITISGAVCFAAGSQIETAQGLRRVECLRVGDRIHTLDRGLQPLRWVGRQDVSADALRNDKKLRPIRIAAGALGQGLPRRDLLVSRQHRMLISGPAALKVFGCQQVLIPAIKLVGLVGISIERTSRDLQYFHLLLDAHHIVFAEGAPSETLLPGPQAMALLPPTARDEIRAILARQSDGGSLAEQYQPARLIPANGTHLRQFRRQIQNTGLPLIAPQTLAELVP</sequence>
<gene>
    <name evidence="2" type="ORF">N7U68_16915</name>
</gene>
<evidence type="ECO:0000313" key="3">
    <source>
        <dbReference type="Proteomes" id="UP001064087"/>
    </source>
</evidence>
<dbReference type="NCBIfam" id="TIGR01965">
    <property type="entry name" value="VCBS_repeat"/>
    <property type="match status" value="1"/>
</dbReference>
<dbReference type="InterPro" id="IPR028992">
    <property type="entry name" value="Hedgehog/Intein_dom"/>
</dbReference>
<keyword evidence="3" id="KW-1185">Reference proteome</keyword>
<dbReference type="EMBL" id="CP106738">
    <property type="protein sequence ID" value="UXX82747.1"/>
    <property type="molecule type" value="Genomic_DNA"/>
</dbReference>
<name>A0ABY6D9G5_9RHOB</name>
<accession>A0ABY6D9G5</accession>
<dbReference type="InterPro" id="IPR013783">
    <property type="entry name" value="Ig-like_fold"/>
</dbReference>
<organism evidence="2 3">
    <name type="scientific">Roseovarius pelagicus</name>
    <dbReference type="NCBI Taxonomy" id="2980108"/>
    <lineage>
        <taxon>Bacteria</taxon>
        <taxon>Pseudomonadati</taxon>
        <taxon>Pseudomonadota</taxon>
        <taxon>Alphaproteobacteria</taxon>
        <taxon>Rhodobacterales</taxon>
        <taxon>Roseobacteraceae</taxon>
        <taxon>Roseovarius</taxon>
    </lineage>
</organism>
<evidence type="ECO:0000313" key="2">
    <source>
        <dbReference type="EMBL" id="UXX82747.1"/>
    </source>
</evidence>
<evidence type="ECO:0000259" key="1">
    <source>
        <dbReference type="Pfam" id="PF13403"/>
    </source>
</evidence>
<feature type="domain" description="Hedgehog/Intein (Hint)" evidence="1">
    <location>
        <begin position="108"/>
        <end position="254"/>
    </location>
</feature>
<dbReference type="InterPro" id="IPR010221">
    <property type="entry name" value="VCBS_dom"/>
</dbReference>
<dbReference type="InterPro" id="IPR036844">
    <property type="entry name" value="Hint_dom_sf"/>
</dbReference>
<dbReference type="Gene3D" id="2.170.16.10">
    <property type="entry name" value="Hedgehog/Intein (Hint) domain"/>
    <property type="match status" value="1"/>
</dbReference>
<dbReference type="Gene3D" id="2.60.40.10">
    <property type="entry name" value="Immunoglobulins"/>
    <property type="match status" value="1"/>
</dbReference>
<protein>
    <submittedName>
        <fullName evidence="2">Hint domain-containing protein</fullName>
    </submittedName>
</protein>
<dbReference type="Pfam" id="PF13403">
    <property type="entry name" value="Hint_2"/>
    <property type="match status" value="1"/>
</dbReference>
<proteinExistence type="predicted"/>
<dbReference type="Proteomes" id="UP001064087">
    <property type="component" value="Chromosome"/>
</dbReference>
<dbReference type="SUPFAM" id="SSF51294">
    <property type="entry name" value="Hedgehog/intein (Hint) domain"/>
    <property type="match status" value="1"/>
</dbReference>
<dbReference type="RefSeq" id="WP_263047561.1">
    <property type="nucleotide sequence ID" value="NZ_CP106738.1"/>
</dbReference>
<reference evidence="2" key="1">
    <citation type="submission" date="2022-10" db="EMBL/GenBank/DDBJ databases">
        <title>Roseovarius pelagicus sp. nov., isolated from Arctic seawater.</title>
        <authorList>
            <person name="Hong Y.W."/>
            <person name="Hwang C.Y."/>
        </authorList>
    </citation>
    <scope>NUCLEOTIDE SEQUENCE</scope>
    <source>
        <strain evidence="2">HL-MP18</strain>
    </source>
</reference>